<proteinExistence type="predicted"/>
<name>E2C8Z0_HARSA</name>
<sequence>PSIQVRCVSRRFGRIDNRVTAVDDVTIDFYRHEFSVILGHNGAGKSCLLKMIIGMYKPTHGRVYLEGRDENEGTVDPIGYCPQENILVDYLTTVQHLYMFGMVNIVVALRGIAPNTRPQHLTMKGMTYEDAYRESLKLLKQLNLESVKDSKVKNCFFSAQRRICLAMALIGNTKILVLDEPTYGIDLGHRRQMWDLLSDIKRKKTILMATNSMEAADLLADRIAIIVNGRIECYGSKMYLNRRYGIGYVLSLLMQEGADTERLHEEVQNFSPDPIALRSVMGLVVRFDVPRNSRFTKLLQHLESKKEELGIVSITLSIASIEGQLLRIGLSSHFKERSVELPDAKYELLVQKRRRDLLRKCNIILAIVTLTLTTMISELSSFVLFDMTERTMNLTHYVHINDLHVLYYAAAEKSARDFLVALYTTGQSYSDRHNYHISKNISAMDLMIHPDLQSIEVT</sequence>
<keyword evidence="1" id="KW-0813">Transport</keyword>
<dbReference type="SMART" id="SM00382">
    <property type="entry name" value="AAA"/>
    <property type="match status" value="1"/>
</dbReference>
<dbReference type="OMA" id="VCEEPQI"/>
<dbReference type="GO" id="GO:0016887">
    <property type="term" value="F:ATP hydrolysis activity"/>
    <property type="evidence" value="ECO:0007669"/>
    <property type="project" value="InterPro"/>
</dbReference>
<reference evidence="7 8" key="1">
    <citation type="journal article" date="2010" name="Science">
        <title>Genomic comparison of the ants Camponotus floridanus and Harpegnathos saltator.</title>
        <authorList>
            <person name="Bonasio R."/>
            <person name="Zhang G."/>
            <person name="Ye C."/>
            <person name="Mutti N.S."/>
            <person name="Fang X."/>
            <person name="Qin N."/>
            <person name="Donahue G."/>
            <person name="Yang P."/>
            <person name="Li Q."/>
            <person name="Li C."/>
            <person name="Zhang P."/>
            <person name="Huang Z."/>
            <person name="Berger S.L."/>
            <person name="Reinberg D."/>
            <person name="Wang J."/>
            <person name="Liebig J."/>
        </authorList>
    </citation>
    <scope>NUCLEOTIDE SEQUENCE [LARGE SCALE GENOMIC DNA]</scope>
    <source>
        <strain evidence="7 8">R22 G/1</strain>
    </source>
</reference>
<accession>E2C8Z0</accession>
<feature type="non-terminal residue" evidence="7">
    <location>
        <position position="1"/>
    </location>
</feature>
<dbReference type="InterPro" id="IPR026082">
    <property type="entry name" value="ABCA"/>
</dbReference>
<feature type="transmembrane region" description="Helical" evidence="5">
    <location>
        <begin position="363"/>
        <end position="385"/>
    </location>
</feature>
<keyword evidence="3" id="KW-0547">Nucleotide-binding</keyword>
<keyword evidence="8" id="KW-1185">Reference proteome</keyword>
<feature type="domain" description="ABC transporter" evidence="6">
    <location>
        <begin position="3"/>
        <end position="253"/>
    </location>
</feature>
<evidence type="ECO:0000256" key="1">
    <source>
        <dbReference type="ARBA" id="ARBA00022448"/>
    </source>
</evidence>
<dbReference type="InterPro" id="IPR003593">
    <property type="entry name" value="AAA+_ATPase"/>
</dbReference>
<dbReference type="SUPFAM" id="SSF52540">
    <property type="entry name" value="P-loop containing nucleoside triphosphate hydrolases"/>
    <property type="match status" value="1"/>
</dbReference>
<evidence type="ECO:0000256" key="3">
    <source>
        <dbReference type="ARBA" id="ARBA00022741"/>
    </source>
</evidence>
<dbReference type="GO" id="GO:0005524">
    <property type="term" value="F:ATP binding"/>
    <property type="evidence" value="ECO:0007669"/>
    <property type="project" value="UniProtKB-KW"/>
</dbReference>
<keyword evidence="4 7" id="KW-0067">ATP-binding</keyword>
<dbReference type="AlphaFoldDB" id="E2C8Z0"/>
<dbReference type="GO" id="GO:0140359">
    <property type="term" value="F:ABC-type transporter activity"/>
    <property type="evidence" value="ECO:0007669"/>
    <property type="project" value="InterPro"/>
</dbReference>
<evidence type="ECO:0000313" key="7">
    <source>
        <dbReference type="EMBL" id="EFN75608.1"/>
    </source>
</evidence>
<dbReference type="Pfam" id="PF00005">
    <property type="entry name" value="ABC_tran"/>
    <property type="match status" value="1"/>
</dbReference>
<protein>
    <submittedName>
        <fullName evidence="7">ATP-binding cassette sub-family A member 3</fullName>
    </submittedName>
</protein>
<dbReference type="InterPro" id="IPR027417">
    <property type="entry name" value="P-loop_NTPase"/>
</dbReference>
<dbReference type="OrthoDB" id="7551062at2759"/>
<dbReference type="GO" id="GO:0016020">
    <property type="term" value="C:membrane"/>
    <property type="evidence" value="ECO:0007669"/>
    <property type="project" value="InterPro"/>
</dbReference>
<dbReference type="InParanoid" id="E2C8Z0"/>
<keyword evidence="5" id="KW-1133">Transmembrane helix</keyword>
<keyword evidence="2" id="KW-0677">Repeat</keyword>
<dbReference type="EMBL" id="GL453744">
    <property type="protein sequence ID" value="EFN75608.1"/>
    <property type="molecule type" value="Genomic_DNA"/>
</dbReference>
<evidence type="ECO:0000256" key="2">
    <source>
        <dbReference type="ARBA" id="ARBA00022737"/>
    </source>
</evidence>
<gene>
    <name evidence="7" type="ORF">EAI_04575</name>
</gene>
<dbReference type="GO" id="GO:0005319">
    <property type="term" value="F:lipid transporter activity"/>
    <property type="evidence" value="ECO:0007669"/>
    <property type="project" value="TreeGrafter"/>
</dbReference>
<evidence type="ECO:0000313" key="8">
    <source>
        <dbReference type="Proteomes" id="UP000008237"/>
    </source>
</evidence>
<evidence type="ECO:0000259" key="6">
    <source>
        <dbReference type="PROSITE" id="PS50893"/>
    </source>
</evidence>
<dbReference type="Gene3D" id="3.40.50.300">
    <property type="entry name" value="P-loop containing nucleotide triphosphate hydrolases"/>
    <property type="match status" value="1"/>
</dbReference>
<evidence type="ECO:0000256" key="4">
    <source>
        <dbReference type="ARBA" id="ARBA00022840"/>
    </source>
</evidence>
<keyword evidence="5" id="KW-0812">Transmembrane</keyword>
<dbReference type="PANTHER" id="PTHR19229">
    <property type="entry name" value="ATP-BINDING CASSETTE TRANSPORTER SUBFAMILY A ABCA"/>
    <property type="match status" value="1"/>
</dbReference>
<dbReference type="Proteomes" id="UP000008237">
    <property type="component" value="Unassembled WGS sequence"/>
</dbReference>
<dbReference type="PROSITE" id="PS50893">
    <property type="entry name" value="ABC_TRANSPORTER_2"/>
    <property type="match status" value="1"/>
</dbReference>
<evidence type="ECO:0000256" key="5">
    <source>
        <dbReference type="SAM" id="Phobius"/>
    </source>
</evidence>
<organism evidence="8">
    <name type="scientific">Harpegnathos saltator</name>
    <name type="common">Jerdon's jumping ant</name>
    <dbReference type="NCBI Taxonomy" id="610380"/>
    <lineage>
        <taxon>Eukaryota</taxon>
        <taxon>Metazoa</taxon>
        <taxon>Ecdysozoa</taxon>
        <taxon>Arthropoda</taxon>
        <taxon>Hexapoda</taxon>
        <taxon>Insecta</taxon>
        <taxon>Pterygota</taxon>
        <taxon>Neoptera</taxon>
        <taxon>Endopterygota</taxon>
        <taxon>Hymenoptera</taxon>
        <taxon>Apocrita</taxon>
        <taxon>Aculeata</taxon>
        <taxon>Formicoidea</taxon>
        <taxon>Formicidae</taxon>
        <taxon>Ponerinae</taxon>
        <taxon>Ponerini</taxon>
        <taxon>Harpegnathos</taxon>
    </lineage>
</organism>
<dbReference type="InterPro" id="IPR003439">
    <property type="entry name" value="ABC_transporter-like_ATP-bd"/>
</dbReference>
<dbReference type="PANTHER" id="PTHR19229:SF36">
    <property type="entry name" value="ATP-BINDING CASSETTE SUB-FAMILY A MEMBER 2"/>
    <property type="match status" value="1"/>
</dbReference>
<keyword evidence="5" id="KW-0472">Membrane</keyword>